<feature type="signal peptide" evidence="1">
    <location>
        <begin position="1"/>
        <end position="26"/>
    </location>
</feature>
<keyword evidence="1" id="KW-0732">Signal</keyword>
<protein>
    <recommendedName>
        <fullName evidence="4">Lipoprotein</fullName>
    </recommendedName>
</protein>
<dbReference type="AlphaFoldDB" id="Q5P6L1"/>
<reference evidence="2 3" key="1">
    <citation type="journal article" date="2005" name="Arch. Microbiol.">
        <title>The genome sequence of an anaerobic aromatic-degrading denitrifying bacterium, strain EbN1.</title>
        <authorList>
            <person name="Rabus R."/>
            <person name="Kube M."/>
            <person name="Heider J."/>
            <person name="Beck A."/>
            <person name="Heitmann K."/>
            <person name="Widdel F."/>
            <person name="Reinhardt R."/>
        </authorList>
    </citation>
    <scope>NUCLEOTIDE SEQUENCE [LARGE SCALE GENOMIC DNA]</scope>
    <source>
        <strain evidence="2 3">EbN1</strain>
    </source>
</reference>
<dbReference type="OrthoDB" id="7365051at2"/>
<feature type="chain" id="PRO_5004260776" description="Lipoprotein" evidence="1">
    <location>
        <begin position="27"/>
        <end position="181"/>
    </location>
</feature>
<evidence type="ECO:0000256" key="1">
    <source>
        <dbReference type="SAM" id="SignalP"/>
    </source>
</evidence>
<dbReference type="HOGENOM" id="CLU_125015_0_0_4"/>
<gene>
    <name evidence="2" type="ORF">ebA1714</name>
</gene>
<evidence type="ECO:0008006" key="4">
    <source>
        <dbReference type="Google" id="ProtNLM"/>
    </source>
</evidence>
<proteinExistence type="predicted"/>
<dbReference type="Proteomes" id="UP000006552">
    <property type="component" value="Chromosome"/>
</dbReference>
<name>Q5P6L1_AROAE</name>
<evidence type="ECO:0000313" key="3">
    <source>
        <dbReference type="Proteomes" id="UP000006552"/>
    </source>
</evidence>
<dbReference type="eggNOG" id="ENOG5031EB9">
    <property type="taxonomic scope" value="Bacteria"/>
</dbReference>
<evidence type="ECO:0000313" key="2">
    <source>
        <dbReference type="EMBL" id="CAI07050.1"/>
    </source>
</evidence>
<accession>Q5P6L1</accession>
<dbReference type="RefSeq" id="WP_011236775.1">
    <property type="nucleotide sequence ID" value="NC_006513.1"/>
</dbReference>
<organism evidence="2 3">
    <name type="scientific">Aromatoleum aromaticum (strain DSM 19018 / LMG 30748 / EbN1)</name>
    <name type="common">Azoarcus sp. (strain EbN1)</name>
    <dbReference type="NCBI Taxonomy" id="76114"/>
    <lineage>
        <taxon>Bacteria</taxon>
        <taxon>Pseudomonadati</taxon>
        <taxon>Pseudomonadota</taxon>
        <taxon>Betaproteobacteria</taxon>
        <taxon>Rhodocyclales</taxon>
        <taxon>Rhodocyclaceae</taxon>
        <taxon>Aromatoleum</taxon>
    </lineage>
</organism>
<sequence>MIFSNTIRTGLAVTAATLALSLIGCASPANREAMVPQALGTTRTHPYAVRIQSSGGSDTGAMDSSNISDVDLKAAIEEAVVRNKVFKSVVQGKGGDYELSVRVSNLTKPLIGFSFTVDMEAAWSLVKLSDRSVVMRKSVKSSGTARASDSLVGVTRLRLAVEAAARENISQGLQAVSAMNL</sequence>
<dbReference type="KEGG" id="eba:ebA1714"/>
<dbReference type="EMBL" id="CR555306">
    <property type="protein sequence ID" value="CAI07050.1"/>
    <property type="molecule type" value="Genomic_DNA"/>
</dbReference>
<keyword evidence="3" id="KW-1185">Reference proteome</keyword>